<feature type="domain" description="Transcriptional repressor PaaX-like central Cas2-like" evidence="1">
    <location>
        <begin position="41"/>
        <end position="114"/>
    </location>
</feature>
<dbReference type="InterPro" id="IPR048846">
    <property type="entry name" value="PaaX-like_central"/>
</dbReference>
<gene>
    <name evidence="2" type="ORF">A2817_00070</name>
</gene>
<dbReference type="AlphaFoldDB" id="A0A1F8EEM4"/>
<reference evidence="2 3" key="1">
    <citation type="journal article" date="2016" name="Nat. Commun.">
        <title>Thousands of microbial genomes shed light on interconnected biogeochemical processes in an aquifer system.</title>
        <authorList>
            <person name="Anantharaman K."/>
            <person name="Brown C.T."/>
            <person name="Hug L.A."/>
            <person name="Sharon I."/>
            <person name="Castelle C.J."/>
            <person name="Probst A.J."/>
            <person name="Thomas B.C."/>
            <person name="Singh A."/>
            <person name="Wilkins M.J."/>
            <person name="Karaoz U."/>
            <person name="Brodie E.L."/>
            <person name="Williams K.H."/>
            <person name="Hubbard S.S."/>
            <person name="Banfield J.F."/>
        </authorList>
    </citation>
    <scope>NUCLEOTIDE SEQUENCE [LARGE SCALE GENOMIC DNA]</scope>
</reference>
<comment type="caution">
    <text evidence="2">The sequence shown here is derived from an EMBL/GenBank/DDBJ whole genome shotgun (WGS) entry which is preliminary data.</text>
</comment>
<evidence type="ECO:0000313" key="2">
    <source>
        <dbReference type="EMBL" id="OGM98558.1"/>
    </source>
</evidence>
<evidence type="ECO:0000313" key="3">
    <source>
        <dbReference type="Proteomes" id="UP000177594"/>
    </source>
</evidence>
<accession>A0A1F8EEM4</accession>
<organism evidence="2 3">
    <name type="scientific">Candidatus Yanofskybacteria bacterium RIFCSPHIGHO2_01_FULL_39_8b</name>
    <dbReference type="NCBI Taxonomy" id="1802659"/>
    <lineage>
        <taxon>Bacteria</taxon>
        <taxon>Candidatus Yanofskyibacteriota</taxon>
    </lineage>
</organism>
<name>A0A1F8EEM4_9BACT</name>
<dbReference type="SUPFAM" id="SSF143430">
    <property type="entry name" value="TTP0101/SSO1404-like"/>
    <property type="match status" value="1"/>
</dbReference>
<dbReference type="EMBL" id="MGIZ01000037">
    <property type="protein sequence ID" value="OGM98558.1"/>
    <property type="molecule type" value="Genomic_DNA"/>
</dbReference>
<evidence type="ECO:0000259" key="1">
    <source>
        <dbReference type="Pfam" id="PF20803"/>
    </source>
</evidence>
<dbReference type="Pfam" id="PF20803">
    <property type="entry name" value="PaaX_M"/>
    <property type="match status" value="1"/>
</dbReference>
<dbReference type="Proteomes" id="UP000177594">
    <property type="component" value="Unassembled WGS sequence"/>
</dbReference>
<sequence>MYNCCINIKKNNHQIYINLTEEGKKRAGWLQVDCLRIKEPRKWDGMWRMVMFDISRLKNIYREAFRGKLKELGFFPLQKSIWIHPFDCQDEIGLLREFFGFSEKEMRLAVAQNIGRDDWLKKVFRL</sequence>
<proteinExistence type="predicted"/>
<dbReference type="Gene3D" id="3.30.70.2650">
    <property type="match status" value="1"/>
</dbReference>
<protein>
    <recommendedName>
        <fullName evidence="1">Transcriptional repressor PaaX-like central Cas2-like domain-containing protein</fullName>
    </recommendedName>
</protein>